<dbReference type="Gene3D" id="3.30.1330.40">
    <property type="entry name" value="RutC-like"/>
    <property type="match status" value="1"/>
</dbReference>
<accession>A0ABQ1WMP7</accession>
<dbReference type="CDD" id="cd00448">
    <property type="entry name" value="YjgF_YER057c_UK114_family"/>
    <property type="match status" value="1"/>
</dbReference>
<dbReference type="InterPro" id="IPR035959">
    <property type="entry name" value="RutC-like_sf"/>
</dbReference>
<evidence type="ECO:0000313" key="1">
    <source>
        <dbReference type="EMBL" id="GGG33736.1"/>
    </source>
</evidence>
<dbReference type="InterPro" id="IPR006175">
    <property type="entry name" value="YjgF/YER057c/UK114"/>
</dbReference>
<keyword evidence="2" id="KW-1185">Reference proteome</keyword>
<sequence>MEKHVTSPWRWQEKVGYAQAVEVQHGTRTLYCAGQAALDATGEPSTGNMQVQLLQVMQHVEEVLRVAGYQGRDVVRLNIYTTSAAEFLACLDTFTGWVSRHGMQQASTLLEVAGLAYPSLKLELEVTAAK</sequence>
<dbReference type="Pfam" id="PF01042">
    <property type="entry name" value="Ribonuc_L-PSP"/>
    <property type="match status" value="1"/>
</dbReference>
<dbReference type="PANTHER" id="PTHR43857">
    <property type="entry name" value="BLR7761 PROTEIN"/>
    <property type="match status" value="1"/>
</dbReference>
<proteinExistence type="predicted"/>
<gene>
    <name evidence="1" type="ORF">GCM10011378_07730</name>
</gene>
<reference evidence="2" key="1">
    <citation type="journal article" date="2019" name="Int. J. Syst. Evol. Microbiol.">
        <title>The Global Catalogue of Microorganisms (GCM) 10K type strain sequencing project: providing services to taxonomists for standard genome sequencing and annotation.</title>
        <authorList>
            <consortium name="The Broad Institute Genomics Platform"/>
            <consortium name="The Broad Institute Genome Sequencing Center for Infectious Disease"/>
            <person name="Wu L."/>
            <person name="Ma J."/>
        </authorList>
    </citation>
    <scope>NUCLEOTIDE SEQUENCE [LARGE SCALE GENOMIC DNA]</scope>
    <source>
        <strain evidence="2">CGMCC 1.12990</strain>
    </source>
</reference>
<protein>
    <submittedName>
        <fullName evidence="1">Enamine deaminase RidA</fullName>
    </submittedName>
</protein>
<comment type="caution">
    <text evidence="1">The sequence shown here is derived from an EMBL/GenBank/DDBJ whole genome shotgun (WGS) entry which is preliminary data.</text>
</comment>
<dbReference type="Proteomes" id="UP000601361">
    <property type="component" value="Unassembled WGS sequence"/>
</dbReference>
<organism evidence="1 2">
    <name type="scientific">Hymenobacter glacieicola</name>
    <dbReference type="NCBI Taxonomy" id="1562124"/>
    <lineage>
        <taxon>Bacteria</taxon>
        <taxon>Pseudomonadati</taxon>
        <taxon>Bacteroidota</taxon>
        <taxon>Cytophagia</taxon>
        <taxon>Cytophagales</taxon>
        <taxon>Hymenobacteraceae</taxon>
        <taxon>Hymenobacter</taxon>
    </lineage>
</organism>
<dbReference type="PANTHER" id="PTHR43857:SF1">
    <property type="entry name" value="YJGH FAMILY PROTEIN"/>
    <property type="match status" value="1"/>
</dbReference>
<name>A0ABQ1WMP7_9BACT</name>
<dbReference type="RefSeq" id="WP_188556506.1">
    <property type="nucleotide sequence ID" value="NZ_BMGS01000002.1"/>
</dbReference>
<dbReference type="SUPFAM" id="SSF55298">
    <property type="entry name" value="YjgF-like"/>
    <property type="match status" value="1"/>
</dbReference>
<dbReference type="EMBL" id="BMGS01000002">
    <property type="protein sequence ID" value="GGG33736.1"/>
    <property type="molecule type" value="Genomic_DNA"/>
</dbReference>
<evidence type="ECO:0000313" key="2">
    <source>
        <dbReference type="Proteomes" id="UP000601361"/>
    </source>
</evidence>